<comment type="function">
    <text evidence="3">Required for maturation of 30S ribosomal subunits.</text>
</comment>
<feature type="domain" description="Ribosome maturation factor RimP N-terminal" evidence="4">
    <location>
        <begin position="11"/>
        <end position="75"/>
    </location>
</feature>
<dbReference type="PANTHER" id="PTHR33867:SF1">
    <property type="entry name" value="RIBOSOME MATURATION FACTOR RIMP"/>
    <property type="match status" value="1"/>
</dbReference>
<dbReference type="HAMAP" id="MF_01077">
    <property type="entry name" value="RimP"/>
    <property type="match status" value="1"/>
</dbReference>
<dbReference type="GO" id="GO:0000028">
    <property type="term" value="P:ribosomal small subunit assembly"/>
    <property type="evidence" value="ECO:0007669"/>
    <property type="project" value="TreeGrafter"/>
</dbReference>
<accession>A0A8E1QX09</accession>
<evidence type="ECO:0000259" key="5">
    <source>
        <dbReference type="Pfam" id="PF17384"/>
    </source>
</evidence>
<keyword evidence="7" id="KW-1185">Reference proteome</keyword>
<dbReference type="AlphaFoldDB" id="A0A8E1QX09"/>
<dbReference type="Proteomes" id="UP000036951">
    <property type="component" value="Unassembled WGS sequence"/>
</dbReference>
<dbReference type="Pfam" id="PF02576">
    <property type="entry name" value="RimP_N"/>
    <property type="match status" value="1"/>
</dbReference>
<dbReference type="InterPro" id="IPR028989">
    <property type="entry name" value="RimP_N"/>
</dbReference>
<sequence>MIDKNVVKNLVDEWLKDKEYFLVDIEISQDDKIVVEIDHADGVWIEDCVQLSRFIEDHLSRDEEDYELEVGSAGLGQPFKVPQQYVNFVGKEVEVLDADGKKFRGVLKAVDGRNFTVTVREKVKKEGSKRPVLTDVDHDFSMDSVKYTKYLISFK</sequence>
<dbReference type="InterPro" id="IPR028998">
    <property type="entry name" value="RimP_C"/>
</dbReference>
<reference evidence="6 7" key="1">
    <citation type="submission" date="2015-06" db="EMBL/GenBank/DDBJ databases">
        <title>Prevotella sp. 109, sp. nov., a novel member of the family Prevotellaceae isolated from human faeces.</title>
        <authorList>
            <person name="Shkoporov A.N."/>
            <person name="Chaplin A.V."/>
            <person name="Kafarskaia L.I."/>
            <person name="Efimov B.A."/>
        </authorList>
    </citation>
    <scope>NUCLEOTIDE SEQUENCE [LARGE SCALE GENOMIC DNA]</scope>
    <source>
        <strain evidence="6 7">109</strain>
    </source>
</reference>
<dbReference type="GO" id="GO:0005829">
    <property type="term" value="C:cytosol"/>
    <property type="evidence" value="ECO:0007669"/>
    <property type="project" value="TreeGrafter"/>
</dbReference>
<evidence type="ECO:0000256" key="2">
    <source>
        <dbReference type="ARBA" id="ARBA00022517"/>
    </source>
</evidence>
<evidence type="ECO:0000313" key="6">
    <source>
        <dbReference type="EMBL" id="KOO68296.1"/>
    </source>
</evidence>
<evidence type="ECO:0000256" key="3">
    <source>
        <dbReference type="HAMAP-Rule" id="MF_01077"/>
    </source>
</evidence>
<protein>
    <recommendedName>
        <fullName evidence="3">Ribosome maturation factor RimP</fullName>
    </recommendedName>
</protein>
<dbReference type="EMBL" id="LFQU01000015">
    <property type="protein sequence ID" value="KOO68296.1"/>
    <property type="molecule type" value="Genomic_DNA"/>
</dbReference>
<organism evidence="6 7">
    <name type="scientific">Xylanibacter rarus</name>
    <dbReference type="NCBI Taxonomy" id="1676614"/>
    <lineage>
        <taxon>Bacteria</taxon>
        <taxon>Pseudomonadati</taxon>
        <taxon>Bacteroidota</taxon>
        <taxon>Bacteroidia</taxon>
        <taxon>Bacteroidales</taxon>
        <taxon>Prevotellaceae</taxon>
        <taxon>Xylanibacter</taxon>
    </lineage>
</organism>
<dbReference type="PANTHER" id="PTHR33867">
    <property type="entry name" value="RIBOSOME MATURATION FACTOR RIMP"/>
    <property type="match status" value="1"/>
</dbReference>
<feature type="domain" description="Ribosome maturation factor RimP C-terminal" evidence="5">
    <location>
        <begin position="80"/>
        <end position="125"/>
    </location>
</feature>
<dbReference type="OrthoDB" id="9789702at2"/>
<evidence type="ECO:0000256" key="1">
    <source>
        <dbReference type="ARBA" id="ARBA00022490"/>
    </source>
</evidence>
<dbReference type="InterPro" id="IPR003728">
    <property type="entry name" value="Ribosome_maturation_RimP"/>
</dbReference>
<dbReference type="InterPro" id="IPR035956">
    <property type="entry name" value="RimP_N_sf"/>
</dbReference>
<dbReference type="NCBIfam" id="NF002531">
    <property type="entry name" value="PRK02001.1"/>
    <property type="match status" value="1"/>
</dbReference>
<comment type="caution">
    <text evidence="6">The sequence shown here is derived from an EMBL/GenBank/DDBJ whole genome shotgun (WGS) entry which is preliminary data.</text>
</comment>
<dbReference type="Pfam" id="PF17384">
    <property type="entry name" value="DUF150_C"/>
    <property type="match status" value="1"/>
</dbReference>
<dbReference type="GO" id="GO:0006412">
    <property type="term" value="P:translation"/>
    <property type="evidence" value="ECO:0007669"/>
    <property type="project" value="TreeGrafter"/>
</dbReference>
<keyword evidence="1 3" id="KW-0963">Cytoplasm</keyword>
<dbReference type="RefSeq" id="WP_021855958.1">
    <property type="nucleotide sequence ID" value="NZ_DAWBWQ010000158.1"/>
</dbReference>
<proteinExistence type="inferred from homology"/>
<comment type="similarity">
    <text evidence="3">Belongs to the RimP family.</text>
</comment>
<gene>
    <name evidence="3" type="primary">rimP</name>
    <name evidence="6" type="ORF">ACU52_08625</name>
</gene>
<evidence type="ECO:0000259" key="4">
    <source>
        <dbReference type="Pfam" id="PF02576"/>
    </source>
</evidence>
<keyword evidence="2 3" id="KW-0690">Ribosome biogenesis</keyword>
<comment type="subcellular location">
    <subcellularLocation>
        <location evidence="3">Cytoplasm</location>
    </subcellularLocation>
</comment>
<dbReference type="SUPFAM" id="SSF75420">
    <property type="entry name" value="YhbC-like, N-terminal domain"/>
    <property type="match status" value="1"/>
</dbReference>
<name>A0A8E1QX09_9BACT</name>
<dbReference type="Gene3D" id="3.30.300.70">
    <property type="entry name" value="RimP-like superfamily, N-terminal"/>
    <property type="match status" value="1"/>
</dbReference>
<evidence type="ECO:0000313" key="7">
    <source>
        <dbReference type="Proteomes" id="UP000036951"/>
    </source>
</evidence>